<dbReference type="EMBL" id="KQ421920">
    <property type="protein sequence ID" value="KOF75961.1"/>
    <property type="molecule type" value="Genomic_DNA"/>
</dbReference>
<protein>
    <submittedName>
        <fullName evidence="1">Uncharacterized protein</fullName>
    </submittedName>
</protein>
<proteinExistence type="predicted"/>
<sequence>MLTILQVGHLCNGKSLTFQQHSHLHIALYHEVTNEPLLAQPLFLRTHIQAHTIQKTKHLLVP</sequence>
<evidence type="ECO:0000313" key="1">
    <source>
        <dbReference type="EMBL" id="KOF75961.1"/>
    </source>
</evidence>
<dbReference type="AlphaFoldDB" id="A0A0L8GG27"/>
<gene>
    <name evidence="1" type="ORF">OCBIM_22033958mg</name>
</gene>
<reference evidence="1" key="1">
    <citation type="submission" date="2015-07" db="EMBL/GenBank/DDBJ databases">
        <title>MeaNS - Measles Nucleotide Surveillance Program.</title>
        <authorList>
            <person name="Tran T."/>
            <person name="Druce J."/>
        </authorList>
    </citation>
    <scope>NUCLEOTIDE SEQUENCE</scope>
    <source>
        <strain evidence="1">UCB-OBI-ISO-001</strain>
        <tissue evidence="1">Gonad</tissue>
    </source>
</reference>
<name>A0A0L8GG27_OCTBM</name>
<accession>A0A0L8GG27</accession>
<organism evidence="1">
    <name type="scientific">Octopus bimaculoides</name>
    <name type="common">California two-spotted octopus</name>
    <dbReference type="NCBI Taxonomy" id="37653"/>
    <lineage>
        <taxon>Eukaryota</taxon>
        <taxon>Metazoa</taxon>
        <taxon>Spiralia</taxon>
        <taxon>Lophotrochozoa</taxon>
        <taxon>Mollusca</taxon>
        <taxon>Cephalopoda</taxon>
        <taxon>Coleoidea</taxon>
        <taxon>Octopodiformes</taxon>
        <taxon>Octopoda</taxon>
        <taxon>Incirrata</taxon>
        <taxon>Octopodidae</taxon>
        <taxon>Octopus</taxon>
    </lineage>
</organism>